<dbReference type="SMART" id="SM00278">
    <property type="entry name" value="HhH1"/>
    <property type="match status" value="2"/>
</dbReference>
<sequence>MNFFKSHFVYSKKQRNGIFLFLCLIFGLQCFYWFVIPKFFATPESLVNDIELQQFYKEMDSLKAIAIQNKQPKRYPFNPNYIQDYKGYTLGMTLEEIDRLLAFRAQNKWVNSDKEFQKVTQVSDSLLAEIAPYFKFPEWVTRPKSKTNFKTRYSNAPKTDAQKEDLNTASALQLQNVYGVGEKLSERIIKYRTKQVGFVSLIELQEIYGLSPEVIENIKNNFSVKTPKTINRVNLNTATSEELVTIKYIDYEIAFHIIEQRILRNGFKNYEELTKVKDFPLKKIEIIKLYLAIN</sequence>
<organism evidence="3 4">
    <name type="scientific">Bizionia saleffrena</name>
    <dbReference type="NCBI Taxonomy" id="291189"/>
    <lineage>
        <taxon>Bacteria</taxon>
        <taxon>Pseudomonadati</taxon>
        <taxon>Bacteroidota</taxon>
        <taxon>Flavobacteriia</taxon>
        <taxon>Flavobacteriales</taxon>
        <taxon>Flavobacteriaceae</taxon>
        <taxon>Bizionia</taxon>
    </lineage>
</organism>
<dbReference type="PANTHER" id="PTHR21180">
    <property type="entry name" value="ENDONUCLEASE/EXONUCLEASE/PHOSPHATASE FAMILY DOMAIN-CONTAINING PROTEIN 1"/>
    <property type="match status" value="1"/>
</dbReference>
<dbReference type="InterPro" id="IPR003583">
    <property type="entry name" value="Hlx-hairpin-Hlx_DNA-bd_motif"/>
</dbReference>
<dbReference type="EMBL" id="VSKM01000006">
    <property type="protein sequence ID" value="TYB74539.1"/>
    <property type="molecule type" value="Genomic_DNA"/>
</dbReference>
<dbReference type="GO" id="GO:0015627">
    <property type="term" value="C:type II protein secretion system complex"/>
    <property type="evidence" value="ECO:0007669"/>
    <property type="project" value="TreeGrafter"/>
</dbReference>
<keyword evidence="1" id="KW-0472">Membrane</keyword>
<dbReference type="InterPro" id="IPR051675">
    <property type="entry name" value="Endo/Exo/Phosphatase_dom_1"/>
</dbReference>
<name>A0A8H2QJH7_9FLAO</name>
<evidence type="ECO:0000313" key="3">
    <source>
        <dbReference type="EMBL" id="TYB74539.1"/>
    </source>
</evidence>
<dbReference type="GO" id="GO:0015628">
    <property type="term" value="P:protein secretion by the type II secretion system"/>
    <property type="evidence" value="ECO:0007669"/>
    <property type="project" value="TreeGrafter"/>
</dbReference>
<dbReference type="SUPFAM" id="SSF47781">
    <property type="entry name" value="RuvA domain 2-like"/>
    <property type="match status" value="2"/>
</dbReference>
<feature type="domain" description="Helix-hairpin-helix DNA-binding motif class 1" evidence="2">
    <location>
        <begin position="202"/>
        <end position="221"/>
    </location>
</feature>
<evidence type="ECO:0000313" key="4">
    <source>
        <dbReference type="Proteomes" id="UP000323324"/>
    </source>
</evidence>
<accession>A0A8H2QJH7</accession>
<proteinExistence type="predicted"/>
<dbReference type="Gene3D" id="1.10.150.280">
    <property type="entry name" value="AF1531-like domain"/>
    <property type="match status" value="1"/>
</dbReference>
<protein>
    <submittedName>
        <fullName evidence="3">Helix-hairpin-helix domain-containing protein</fullName>
    </submittedName>
</protein>
<comment type="caution">
    <text evidence="3">The sequence shown here is derived from an EMBL/GenBank/DDBJ whole genome shotgun (WGS) entry which is preliminary data.</text>
</comment>
<dbReference type="Gene3D" id="1.10.150.320">
    <property type="entry name" value="Photosystem II 12 kDa extrinsic protein"/>
    <property type="match status" value="1"/>
</dbReference>
<feature type="transmembrane region" description="Helical" evidence="1">
    <location>
        <begin position="16"/>
        <end position="35"/>
    </location>
</feature>
<keyword evidence="1" id="KW-1133">Transmembrane helix</keyword>
<reference evidence="3 4" key="1">
    <citation type="submission" date="2019-08" db="EMBL/GenBank/DDBJ databases">
        <title>Genomes of Antarctic Bizionia species.</title>
        <authorList>
            <person name="Bowman J.P."/>
        </authorList>
    </citation>
    <scope>NUCLEOTIDE SEQUENCE [LARGE SCALE GENOMIC DNA]</scope>
    <source>
        <strain evidence="3 4">HFD</strain>
    </source>
</reference>
<dbReference type="Proteomes" id="UP000323324">
    <property type="component" value="Unassembled WGS sequence"/>
</dbReference>
<dbReference type="Pfam" id="PF12836">
    <property type="entry name" value="HHH_3"/>
    <property type="match status" value="2"/>
</dbReference>
<dbReference type="GO" id="GO:0003677">
    <property type="term" value="F:DNA binding"/>
    <property type="evidence" value="ECO:0007669"/>
    <property type="project" value="InterPro"/>
</dbReference>
<dbReference type="AlphaFoldDB" id="A0A8H2QJH7"/>
<feature type="domain" description="Helix-hairpin-helix DNA-binding motif class 1" evidence="2">
    <location>
        <begin position="172"/>
        <end position="191"/>
    </location>
</feature>
<evidence type="ECO:0000256" key="1">
    <source>
        <dbReference type="SAM" id="Phobius"/>
    </source>
</evidence>
<dbReference type="InterPro" id="IPR010994">
    <property type="entry name" value="RuvA_2-like"/>
</dbReference>
<evidence type="ECO:0000259" key="2">
    <source>
        <dbReference type="SMART" id="SM00278"/>
    </source>
</evidence>
<keyword evidence="1" id="KW-0812">Transmembrane</keyword>
<keyword evidence="4" id="KW-1185">Reference proteome</keyword>
<gene>
    <name evidence="3" type="ORF">ES676_07670</name>
</gene>
<dbReference type="GO" id="GO:0006281">
    <property type="term" value="P:DNA repair"/>
    <property type="evidence" value="ECO:0007669"/>
    <property type="project" value="InterPro"/>
</dbReference>
<dbReference type="PANTHER" id="PTHR21180:SF32">
    <property type="entry name" value="ENDONUCLEASE_EXONUCLEASE_PHOSPHATASE FAMILY DOMAIN-CONTAINING PROTEIN 1"/>
    <property type="match status" value="1"/>
</dbReference>